<proteinExistence type="predicted"/>
<sequence length="106" mass="11744">MNWSLIVSLYGLQRAVKCISCSSAISVIFGEILFIRRSSNDFLGVLALVKHIGKFIGVSTGFSETDFRNSSPQVGIHNCYLSGGLGGTQLCFRLRLHSRWPTFQET</sequence>
<dbReference type="Proteomes" id="UP000095280">
    <property type="component" value="Unplaced"/>
</dbReference>
<name>A0A1I8G9M3_9PLAT</name>
<dbReference type="WBParaSite" id="maker-uti_cns_0001213-snap-gene-1.12-mRNA-1">
    <property type="protein sequence ID" value="maker-uti_cns_0001213-snap-gene-1.12-mRNA-1"/>
    <property type="gene ID" value="maker-uti_cns_0001213-snap-gene-1.12"/>
</dbReference>
<reference evidence="2" key="1">
    <citation type="submission" date="2016-11" db="UniProtKB">
        <authorList>
            <consortium name="WormBaseParasite"/>
        </authorList>
    </citation>
    <scope>IDENTIFICATION</scope>
</reference>
<accession>A0A1I8G9M3</accession>
<keyword evidence="1" id="KW-1185">Reference proteome</keyword>
<dbReference type="AlphaFoldDB" id="A0A1I8G9M3"/>
<evidence type="ECO:0000313" key="1">
    <source>
        <dbReference type="Proteomes" id="UP000095280"/>
    </source>
</evidence>
<organism evidence="1 2">
    <name type="scientific">Macrostomum lignano</name>
    <dbReference type="NCBI Taxonomy" id="282301"/>
    <lineage>
        <taxon>Eukaryota</taxon>
        <taxon>Metazoa</taxon>
        <taxon>Spiralia</taxon>
        <taxon>Lophotrochozoa</taxon>
        <taxon>Platyhelminthes</taxon>
        <taxon>Rhabditophora</taxon>
        <taxon>Macrostomorpha</taxon>
        <taxon>Macrostomida</taxon>
        <taxon>Macrostomidae</taxon>
        <taxon>Macrostomum</taxon>
    </lineage>
</organism>
<evidence type="ECO:0000313" key="2">
    <source>
        <dbReference type="WBParaSite" id="maker-uti_cns_0001213-snap-gene-1.12-mRNA-1"/>
    </source>
</evidence>
<protein>
    <submittedName>
        <fullName evidence="2">Secreted protein</fullName>
    </submittedName>
</protein>